<dbReference type="InterPro" id="IPR053184">
    <property type="entry name" value="FeoA-like"/>
</dbReference>
<keyword evidence="4" id="KW-1185">Reference proteome</keyword>
<dbReference type="SMART" id="SM00899">
    <property type="entry name" value="FeoA"/>
    <property type="match status" value="1"/>
</dbReference>
<dbReference type="InterPro" id="IPR008988">
    <property type="entry name" value="Transcriptional_repressor_C"/>
</dbReference>
<name>A0A7X2TQ24_9SPIO</name>
<evidence type="ECO:0000259" key="2">
    <source>
        <dbReference type="SMART" id="SM00899"/>
    </source>
</evidence>
<sequence>MPLIYAKPGEEHVIKRVGGSDKVKSHLSNLGFTSGSTISIVNELAGALIVNIKDSRVAISSEMAKRIVV</sequence>
<evidence type="ECO:0000256" key="1">
    <source>
        <dbReference type="ARBA" id="ARBA00023004"/>
    </source>
</evidence>
<dbReference type="Gene3D" id="2.30.30.90">
    <property type="match status" value="1"/>
</dbReference>
<evidence type="ECO:0000313" key="4">
    <source>
        <dbReference type="Proteomes" id="UP000460549"/>
    </source>
</evidence>
<protein>
    <submittedName>
        <fullName evidence="3">Ferrous iron transport protein A</fullName>
    </submittedName>
</protein>
<feature type="domain" description="Ferrous iron transporter FeoA-like" evidence="2">
    <location>
        <begin position="1"/>
        <end position="69"/>
    </location>
</feature>
<accession>A0A7X2TQ24</accession>
<keyword evidence="1" id="KW-0408">Iron</keyword>
<comment type="caution">
    <text evidence="3">The sequence shown here is derived from an EMBL/GenBank/DDBJ whole genome shotgun (WGS) entry which is preliminary data.</text>
</comment>
<dbReference type="AlphaFoldDB" id="A0A7X2TQ24"/>
<dbReference type="RefSeq" id="WP_154425010.1">
    <property type="nucleotide sequence ID" value="NZ_VUNN01000006.1"/>
</dbReference>
<dbReference type="EMBL" id="VUNN01000006">
    <property type="protein sequence ID" value="MSU06034.1"/>
    <property type="molecule type" value="Genomic_DNA"/>
</dbReference>
<dbReference type="PANTHER" id="PTHR43151:SF1">
    <property type="entry name" value="SSR2333 PROTEIN"/>
    <property type="match status" value="1"/>
</dbReference>
<dbReference type="Pfam" id="PF04023">
    <property type="entry name" value="FeoA"/>
    <property type="match status" value="1"/>
</dbReference>
<dbReference type="Proteomes" id="UP000460549">
    <property type="component" value="Unassembled WGS sequence"/>
</dbReference>
<dbReference type="PANTHER" id="PTHR43151">
    <property type="entry name" value="FEOA FAMILY PROTEIN"/>
    <property type="match status" value="1"/>
</dbReference>
<organism evidence="3 4">
    <name type="scientific">Bullifex porci</name>
    <dbReference type="NCBI Taxonomy" id="2606638"/>
    <lineage>
        <taxon>Bacteria</taxon>
        <taxon>Pseudomonadati</taxon>
        <taxon>Spirochaetota</taxon>
        <taxon>Spirochaetia</taxon>
        <taxon>Spirochaetales</taxon>
        <taxon>Spirochaetaceae</taxon>
        <taxon>Bullifex</taxon>
    </lineage>
</organism>
<evidence type="ECO:0000313" key="3">
    <source>
        <dbReference type="EMBL" id="MSU06034.1"/>
    </source>
</evidence>
<gene>
    <name evidence="3" type="ORF">FYJ80_04480</name>
</gene>
<proteinExistence type="predicted"/>
<dbReference type="InterPro" id="IPR007167">
    <property type="entry name" value="Fe-transptr_FeoA-like"/>
</dbReference>
<dbReference type="GO" id="GO:0046914">
    <property type="term" value="F:transition metal ion binding"/>
    <property type="evidence" value="ECO:0007669"/>
    <property type="project" value="InterPro"/>
</dbReference>
<dbReference type="SUPFAM" id="SSF50037">
    <property type="entry name" value="C-terminal domain of transcriptional repressors"/>
    <property type="match status" value="1"/>
</dbReference>
<reference evidence="3 4" key="1">
    <citation type="submission" date="2019-08" db="EMBL/GenBank/DDBJ databases">
        <title>In-depth cultivation of the pig gut microbiome towards novel bacterial diversity and tailored functional studies.</title>
        <authorList>
            <person name="Wylensek D."/>
            <person name="Hitch T.C.A."/>
            <person name="Clavel T."/>
        </authorList>
    </citation>
    <scope>NUCLEOTIDE SEQUENCE [LARGE SCALE GENOMIC DNA]</scope>
    <source>
        <strain evidence="3 4">NM-380-WT-3C1</strain>
    </source>
</reference>
<dbReference type="InterPro" id="IPR038157">
    <property type="entry name" value="FeoA_core_dom"/>
</dbReference>